<dbReference type="FunFam" id="3.40.190.10:FF:000101">
    <property type="entry name" value="Porphobilinogen deaminase, chloroplastic"/>
    <property type="match status" value="1"/>
</dbReference>
<dbReference type="InterPro" id="IPR036803">
    <property type="entry name" value="Porphobilinogen_deaminase_C_sf"/>
</dbReference>
<dbReference type="EMBL" id="HBKQ01004256">
    <property type="protein sequence ID" value="CAE2206604.1"/>
    <property type="molecule type" value="Transcribed_RNA"/>
</dbReference>
<evidence type="ECO:0000259" key="16">
    <source>
        <dbReference type="Pfam" id="PF03900"/>
    </source>
</evidence>
<keyword evidence="10" id="KW-0808">Transferase</keyword>
<comment type="similarity">
    <text evidence="6">Belongs to the HMBS family.</text>
</comment>
<proteinExistence type="inferred from homology"/>
<dbReference type="Pfam" id="PF03900">
    <property type="entry name" value="Porphobil_deamC"/>
    <property type="match status" value="1"/>
</dbReference>
<dbReference type="PANTHER" id="PTHR11557:SF0">
    <property type="entry name" value="PORPHOBILINOGEN DEAMINASE"/>
    <property type="match status" value="1"/>
</dbReference>
<evidence type="ECO:0000256" key="1">
    <source>
        <dbReference type="ARBA" id="ARBA00001916"/>
    </source>
</evidence>
<protein>
    <recommendedName>
        <fullName evidence="13">Porphobilinogen deaminase, chloroplastic</fullName>
        <ecNumber evidence="7">2.5.1.61</ecNumber>
    </recommendedName>
    <alternativeName>
        <fullName evidence="12">Hydroxymethylbilane synthase</fullName>
    </alternativeName>
</protein>
<evidence type="ECO:0000256" key="8">
    <source>
        <dbReference type="ARBA" id="ARBA00022528"/>
    </source>
</evidence>
<dbReference type="InterPro" id="IPR022417">
    <property type="entry name" value="Porphobilin_deaminase_N"/>
</dbReference>
<feature type="signal peptide" evidence="14">
    <location>
        <begin position="1"/>
        <end position="18"/>
    </location>
</feature>
<evidence type="ECO:0000259" key="15">
    <source>
        <dbReference type="Pfam" id="PF01379"/>
    </source>
</evidence>
<dbReference type="EC" id="2.5.1.61" evidence="7"/>
<dbReference type="GO" id="GO:0006782">
    <property type="term" value="P:protoporphyrinogen IX biosynthetic process"/>
    <property type="evidence" value="ECO:0007669"/>
    <property type="project" value="UniProtKB-UniPathway"/>
</dbReference>
<keyword evidence="14" id="KW-0732">Signal</keyword>
<evidence type="ECO:0000256" key="4">
    <source>
        <dbReference type="ARBA" id="ARBA00004735"/>
    </source>
</evidence>
<evidence type="ECO:0000256" key="3">
    <source>
        <dbReference type="ARBA" id="ARBA00004229"/>
    </source>
</evidence>
<keyword evidence="11" id="KW-0627">Porphyrin biosynthesis</keyword>
<dbReference type="Gene3D" id="3.30.160.40">
    <property type="entry name" value="Porphobilinogen deaminase, C-terminal domain"/>
    <property type="match status" value="1"/>
</dbReference>
<evidence type="ECO:0000313" key="17">
    <source>
        <dbReference type="EMBL" id="CAE2206604.1"/>
    </source>
</evidence>
<dbReference type="PROSITE" id="PS00533">
    <property type="entry name" value="PORPHOBILINOGEN_DEAM"/>
    <property type="match status" value="1"/>
</dbReference>
<feature type="domain" description="Porphobilinogen deaminase C-terminal" evidence="16">
    <location>
        <begin position="271"/>
        <end position="340"/>
    </location>
</feature>
<evidence type="ECO:0000256" key="2">
    <source>
        <dbReference type="ARBA" id="ARBA00002869"/>
    </source>
</evidence>
<comment type="pathway">
    <text evidence="5">Porphyrin-containing compound metabolism; chlorophyll biosynthesis.</text>
</comment>
<comment type="subcellular location">
    <subcellularLocation>
        <location evidence="3">Plastid</location>
        <location evidence="3">Chloroplast</location>
    </subcellularLocation>
</comment>
<dbReference type="GO" id="GO:0009507">
    <property type="term" value="C:chloroplast"/>
    <property type="evidence" value="ECO:0007669"/>
    <property type="project" value="UniProtKB-SubCell"/>
</dbReference>
<organism evidence="17">
    <name type="scientific">Odontella aurita</name>
    <dbReference type="NCBI Taxonomy" id="265563"/>
    <lineage>
        <taxon>Eukaryota</taxon>
        <taxon>Sar</taxon>
        <taxon>Stramenopiles</taxon>
        <taxon>Ochrophyta</taxon>
        <taxon>Bacillariophyta</taxon>
        <taxon>Mediophyceae</taxon>
        <taxon>Biddulphiophycidae</taxon>
        <taxon>Eupodiscales</taxon>
        <taxon>Odontellaceae</taxon>
        <taxon>Odontella</taxon>
    </lineage>
</organism>
<evidence type="ECO:0000256" key="7">
    <source>
        <dbReference type="ARBA" id="ARBA00012655"/>
    </source>
</evidence>
<dbReference type="PIRSF" id="PIRSF001438">
    <property type="entry name" value="4pyrrol_synth_OHMeBilane_synth"/>
    <property type="match status" value="1"/>
</dbReference>
<evidence type="ECO:0000256" key="5">
    <source>
        <dbReference type="ARBA" id="ARBA00005173"/>
    </source>
</evidence>
<evidence type="ECO:0000256" key="10">
    <source>
        <dbReference type="ARBA" id="ARBA00022679"/>
    </source>
</evidence>
<evidence type="ECO:0000256" key="11">
    <source>
        <dbReference type="ARBA" id="ARBA00023244"/>
    </source>
</evidence>
<accession>A0A7S4M8D9</accession>
<dbReference type="SUPFAM" id="SSF53850">
    <property type="entry name" value="Periplasmic binding protein-like II"/>
    <property type="match status" value="1"/>
</dbReference>
<comment type="pathway">
    <text evidence="4">Porphyrin-containing compound metabolism; protoporphyrin-IX biosynthesis; coproporphyrinogen-III from 5-aminolevulinate: step 2/4.</text>
</comment>
<dbReference type="NCBIfam" id="TIGR00212">
    <property type="entry name" value="hemC"/>
    <property type="match status" value="1"/>
</dbReference>
<dbReference type="AlphaFoldDB" id="A0A7S4M8D9"/>
<comment type="cofactor">
    <cofactor evidence="1">
        <name>dipyrromethane</name>
        <dbReference type="ChEBI" id="CHEBI:60342"/>
    </cofactor>
</comment>
<dbReference type="PRINTS" id="PR00151">
    <property type="entry name" value="PORPHBDMNASE"/>
</dbReference>
<feature type="domain" description="Porphobilinogen deaminase N-terminal" evidence="15">
    <location>
        <begin position="45"/>
        <end position="257"/>
    </location>
</feature>
<evidence type="ECO:0000256" key="14">
    <source>
        <dbReference type="SAM" id="SignalP"/>
    </source>
</evidence>
<dbReference type="FunFam" id="3.40.190.10:FF:000004">
    <property type="entry name" value="Porphobilinogen deaminase"/>
    <property type="match status" value="1"/>
</dbReference>
<dbReference type="PANTHER" id="PTHR11557">
    <property type="entry name" value="PORPHOBILINOGEN DEAMINASE"/>
    <property type="match status" value="1"/>
</dbReference>
<evidence type="ECO:0000256" key="12">
    <source>
        <dbReference type="ARBA" id="ARBA00033064"/>
    </source>
</evidence>
<dbReference type="GO" id="GO:0004418">
    <property type="term" value="F:hydroxymethylbilane synthase activity"/>
    <property type="evidence" value="ECO:0007669"/>
    <property type="project" value="UniProtKB-EC"/>
</dbReference>
<keyword evidence="8" id="KW-0150">Chloroplast</keyword>
<gene>
    <name evidence="17" type="ORF">OAUR00152_LOCUS2904</name>
</gene>
<evidence type="ECO:0000256" key="13">
    <source>
        <dbReference type="ARBA" id="ARBA00074324"/>
    </source>
</evidence>
<evidence type="ECO:0000256" key="9">
    <source>
        <dbReference type="ARBA" id="ARBA00022640"/>
    </source>
</evidence>
<dbReference type="SUPFAM" id="SSF54782">
    <property type="entry name" value="Porphobilinogen deaminase (hydroxymethylbilane synthase), C-terminal domain"/>
    <property type="match status" value="1"/>
</dbReference>
<sequence length="365" mass="39929">MKFFNAVSVLALVGSAAAFTPTQYAFSRAQSTALSMAEDGEVKPFRIGTRGSPLALAQAYETRKRLQEKFPELCEDGALEICVMKTQGDMILDKSLMELGGKGLFTKELDTALLGDEVDICVHSMKDVPTWLPEGTVLPCNLPREDTNDAFIHKDGSVKRIEDLPDNSVIGTASLRRQSQIQAKNPTLKCVNFRGNVQTRLRKLDDGVVDATLLAIAGLKRMDMDDCATAVLDWDEMLPAVAQGAIGIQCRSDDERSLKYIDALNHPDTKACVDCERAFLEALDGNCKTPIAGQARIIDGKIEFRGLIAMPNGSVKYETESQGEIGDAKDIGRKAGEELKEEAGDKFFEMMVEMSPQQVIGQLTK</sequence>
<dbReference type="Pfam" id="PF01379">
    <property type="entry name" value="Porphobil_deam"/>
    <property type="match status" value="1"/>
</dbReference>
<dbReference type="HAMAP" id="MF_00260">
    <property type="entry name" value="Porphobil_deam"/>
    <property type="match status" value="1"/>
</dbReference>
<dbReference type="UniPathway" id="UPA00251">
    <property type="reaction ID" value="UER00319"/>
</dbReference>
<name>A0A7S4M8D9_9STRA</name>
<evidence type="ECO:0000256" key="6">
    <source>
        <dbReference type="ARBA" id="ARBA00005638"/>
    </source>
</evidence>
<dbReference type="CDD" id="cd13648">
    <property type="entry name" value="PBP2_PBGD_1"/>
    <property type="match status" value="1"/>
</dbReference>
<feature type="chain" id="PRO_5031337229" description="Porphobilinogen deaminase, chloroplastic" evidence="14">
    <location>
        <begin position="19"/>
        <end position="365"/>
    </location>
</feature>
<comment type="function">
    <text evidence="2">Tetrapolymerization of the monopyrrole PBG into the hydroxymethylbilane pre-uroporphyrinogen in several discrete steps.</text>
</comment>
<dbReference type="InterPro" id="IPR022418">
    <property type="entry name" value="Porphobilinogen_deaminase_C"/>
</dbReference>
<reference evidence="17" key="1">
    <citation type="submission" date="2021-01" db="EMBL/GenBank/DDBJ databases">
        <authorList>
            <person name="Corre E."/>
            <person name="Pelletier E."/>
            <person name="Niang G."/>
            <person name="Scheremetjew M."/>
            <person name="Finn R."/>
            <person name="Kale V."/>
            <person name="Holt S."/>
            <person name="Cochrane G."/>
            <person name="Meng A."/>
            <person name="Brown T."/>
            <person name="Cohen L."/>
        </authorList>
    </citation>
    <scope>NUCLEOTIDE SEQUENCE</scope>
    <source>
        <strain evidence="17">Isolate 1302-5</strain>
    </source>
</reference>
<dbReference type="FunFam" id="3.30.160.40:FF:000001">
    <property type="entry name" value="Porphobilinogen deaminase"/>
    <property type="match status" value="1"/>
</dbReference>
<keyword evidence="9" id="KW-0934">Plastid</keyword>
<dbReference type="Gene3D" id="3.40.190.10">
    <property type="entry name" value="Periplasmic binding protein-like II"/>
    <property type="match status" value="2"/>
</dbReference>
<dbReference type="InterPro" id="IPR022419">
    <property type="entry name" value="Porphobilin_deaminase_cofac_BS"/>
</dbReference>
<dbReference type="InterPro" id="IPR000860">
    <property type="entry name" value="HemC"/>
</dbReference>